<dbReference type="PROSITE" id="PS00383">
    <property type="entry name" value="TYR_PHOSPHATASE_1"/>
    <property type="match status" value="1"/>
</dbReference>
<comment type="similarity">
    <text evidence="1">Belongs to the protein-tyrosine phosphatase family.</text>
</comment>
<evidence type="ECO:0000313" key="5">
    <source>
        <dbReference type="Proteomes" id="UP000008561"/>
    </source>
</evidence>
<evidence type="ECO:0000313" key="4">
    <source>
        <dbReference type="EMBL" id="ABW68982.1"/>
    </source>
</evidence>
<dbReference type="STRING" id="96561.Dole_3179"/>
<proteinExistence type="inferred from homology"/>
<dbReference type="Proteomes" id="UP000008561">
    <property type="component" value="Chromosome"/>
</dbReference>
<name>A9A063_DESOH</name>
<sequence length="192" mass="21359">MKTITKTLTLLVFLLSAATLYAEEPRVRPDTWARPIINTDLKNWHRVDDKVYRSAQPNAEEMNAVESFGIEEVLNLRNLFSDDDEAEGTGLVLHRIPSSAGRMTREQVTEALKIINDAKGPILVHCWHGADRTGAVVAAWRMAAHGWSAEAAIDEMVNGGFNFHATYDNLITLLKGLDVEQVRRDAGLPARP</sequence>
<reference evidence="4 5" key="1">
    <citation type="submission" date="2007-10" db="EMBL/GenBank/DDBJ databases">
        <title>Complete sequence of Desulfococcus oleovorans Hxd3.</title>
        <authorList>
            <consortium name="US DOE Joint Genome Institute"/>
            <person name="Copeland A."/>
            <person name="Lucas S."/>
            <person name="Lapidus A."/>
            <person name="Barry K."/>
            <person name="Glavina del Rio T."/>
            <person name="Dalin E."/>
            <person name="Tice H."/>
            <person name="Pitluck S."/>
            <person name="Kiss H."/>
            <person name="Brettin T."/>
            <person name="Bruce D."/>
            <person name="Detter J.C."/>
            <person name="Han C."/>
            <person name="Schmutz J."/>
            <person name="Larimer F."/>
            <person name="Land M."/>
            <person name="Hauser L."/>
            <person name="Kyrpides N."/>
            <person name="Kim E."/>
            <person name="Wawrik B."/>
            <person name="Richardson P."/>
        </authorList>
    </citation>
    <scope>NUCLEOTIDE SEQUENCE [LARGE SCALE GENOMIC DNA]</scope>
    <source>
        <strain evidence="5">DSM 6200 / JCM 39069 / Hxd3</strain>
    </source>
</reference>
<evidence type="ECO:0000256" key="2">
    <source>
        <dbReference type="SAM" id="SignalP"/>
    </source>
</evidence>
<dbReference type="PANTHER" id="PTHR31126">
    <property type="entry name" value="TYROSINE-PROTEIN PHOSPHATASE"/>
    <property type="match status" value="1"/>
</dbReference>
<feature type="chain" id="PRO_5002734135" evidence="2">
    <location>
        <begin position="23"/>
        <end position="192"/>
    </location>
</feature>
<dbReference type="InterPro" id="IPR016130">
    <property type="entry name" value="Tyr_Pase_AS"/>
</dbReference>
<keyword evidence="2" id="KW-0732">Signal</keyword>
<dbReference type="eggNOG" id="COG2365">
    <property type="taxonomic scope" value="Bacteria"/>
</dbReference>
<dbReference type="InterPro" id="IPR000387">
    <property type="entry name" value="Tyr_Pase_dom"/>
</dbReference>
<protein>
    <submittedName>
        <fullName evidence="4">Protein tyrosine/serine phosphatase</fullName>
    </submittedName>
</protein>
<dbReference type="InterPro" id="IPR004861">
    <property type="entry name" value="Siw14-like"/>
</dbReference>
<dbReference type="Gene3D" id="3.90.190.10">
    <property type="entry name" value="Protein tyrosine phosphatase superfamily"/>
    <property type="match status" value="1"/>
</dbReference>
<dbReference type="PANTHER" id="PTHR31126:SF72">
    <property type="entry name" value="DUAL SPECIFICITY PROTEIN PHOSPHATASE TPBA"/>
    <property type="match status" value="1"/>
</dbReference>
<dbReference type="AlphaFoldDB" id="A9A063"/>
<dbReference type="InterPro" id="IPR029021">
    <property type="entry name" value="Prot-tyrosine_phosphatase-like"/>
</dbReference>
<keyword evidence="5" id="KW-1185">Reference proteome</keyword>
<dbReference type="RefSeq" id="WP_012176592.1">
    <property type="nucleotide sequence ID" value="NC_009943.1"/>
</dbReference>
<dbReference type="SUPFAM" id="SSF52799">
    <property type="entry name" value="(Phosphotyrosine protein) phosphatases II"/>
    <property type="match status" value="1"/>
</dbReference>
<gene>
    <name evidence="4" type="ordered locus">Dole_3179</name>
</gene>
<dbReference type="KEGG" id="dol:Dole_3179"/>
<dbReference type="GO" id="GO:0016791">
    <property type="term" value="F:phosphatase activity"/>
    <property type="evidence" value="ECO:0007669"/>
    <property type="project" value="TreeGrafter"/>
</dbReference>
<dbReference type="EMBL" id="CP000859">
    <property type="protein sequence ID" value="ABW68982.1"/>
    <property type="molecule type" value="Genomic_DNA"/>
</dbReference>
<dbReference type="PROSITE" id="PS50056">
    <property type="entry name" value="TYR_PHOSPHATASE_2"/>
    <property type="match status" value="1"/>
</dbReference>
<dbReference type="OrthoDB" id="9814896at2"/>
<evidence type="ECO:0000259" key="3">
    <source>
        <dbReference type="PROSITE" id="PS50056"/>
    </source>
</evidence>
<dbReference type="HOGENOM" id="CLU_086657_1_0_7"/>
<dbReference type="Pfam" id="PF03162">
    <property type="entry name" value="Y_phosphatase2"/>
    <property type="match status" value="1"/>
</dbReference>
<feature type="domain" description="Tyrosine specific protein phosphatases" evidence="3">
    <location>
        <begin position="106"/>
        <end position="156"/>
    </location>
</feature>
<evidence type="ECO:0000256" key="1">
    <source>
        <dbReference type="ARBA" id="ARBA00009580"/>
    </source>
</evidence>
<accession>A9A063</accession>
<feature type="signal peptide" evidence="2">
    <location>
        <begin position="1"/>
        <end position="22"/>
    </location>
</feature>
<organism evidence="4 5">
    <name type="scientific">Desulfosudis oleivorans (strain DSM 6200 / JCM 39069 / Hxd3)</name>
    <name type="common">Desulfococcus oleovorans</name>
    <dbReference type="NCBI Taxonomy" id="96561"/>
    <lineage>
        <taxon>Bacteria</taxon>
        <taxon>Pseudomonadati</taxon>
        <taxon>Thermodesulfobacteriota</taxon>
        <taxon>Desulfobacteria</taxon>
        <taxon>Desulfobacterales</taxon>
        <taxon>Desulfosudaceae</taxon>
        <taxon>Desulfosudis</taxon>
    </lineage>
</organism>